<dbReference type="PROSITE" id="PS50011">
    <property type="entry name" value="PROTEIN_KINASE_DOM"/>
    <property type="match status" value="1"/>
</dbReference>
<dbReference type="EMBL" id="CAJVQB010047611">
    <property type="protein sequence ID" value="CAG8833545.1"/>
    <property type="molecule type" value="Genomic_DNA"/>
</dbReference>
<protein>
    <submittedName>
        <fullName evidence="3">12959_t:CDS:1</fullName>
    </submittedName>
</protein>
<reference evidence="3 4" key="1">
    <citation type="submission" date="2021-06" db="EMBL/GenBank/DDBJ databases">
        <authorList>
            <person name="Kallberg Y."/>
            <person name="Tangrot J."/>
            <person name="Rosling A."/>
        </authorList>
    </citation>
    <scope>NUCLEOTIDE SEQUENCE [LARGE SCALE GENOMIC DNA]</scope>
    <source>
        <strain evidence="3 4">120-4 pot B 10/14</strain>
    </source>
</reference>
<dbReference type="Proteomes" id="UP000789901">
    <property type="component" value="Unassembled WGS sequence"/>
</dbReference>
<evidence type="ECO:0000313" key="3">
    <source>
        <dbReference type="EMBL" id="CAG8833545.1"/>
    </source>
</evidence>
<dbReference type="Gene3D" id="1.10.510.10">
    <property type="entry name" value="Transferase(Phosphotransferase) domain 1"/>
    <property type="match status" value="1"/>
</dbReference>
<feature type="compositionally biased region" description="Acidic residues" evidence="1">
    <location>
        <begin position="93"/>
        <end position="112"/>
    </location>
</feature>
<proteinExistence type="predicted"/>
<comment type="caution">
    <text evidence="3">The sequence shown here is derived from an EMBL/GenBank/DDBJ whole genome shotgun (WGS) entry which is preliminary data.</text>
</comment>
<dbReference type="InterPro" id="IPR011009">
    <property type="entry name" value="Kinase-like_dom_sf"/>
</dbReference>
<name>A0ABN7WL84_GIGMA</name>
<evidence type="ECO:0000313" key="4">
    <source>
        <dbReference type="Proteomes" id="UP000789901"/>
    </source>
</evidence>
<sequence length="112" mass="13274">CHSLEQYLGISRDEIKRLYLKLNYAKYGSLRYLHRDLHPGNIMLKENYEAYITDQEWLNIIERDIKNESDINIDNESDIDTENESNIYIENESVIDTENENGIDTENESDIE</sequence>
<gene>
    <name evidence="3" type="ORF">GMARGA_LOCUS31610</name>
</gene>
<evidence type="ECO:0000259" key="2">
    <source>
        <dbReference type="PROSITE" id="PS50011"/>
    </source>
</evidence>
<feature type="non-terminal residue" evidence="3">
    <location>
        <position position="1"/>
    </location>
</feature>
<feature type="domain" description="Protein kinase" evidence="2">
    <location>
        <begin position="1"/>
        <end position="112"/>
    </location>
</feature>
<feature type="region of interest" description="Disordered" evidence="1">
    <location>
        <begin position="75"/>
        <end position="112"/>
    </location>
</feature>
<accession>A0ABN7WL84</accession>
<evidence type="ECO:0000256" key="1">
    <source>
        <dbReference type="SAM" id="MobiDB-lite"/>
    </source>
</evidence>
<dbReference type="SUPFAM" id="SSF56112">
    <property type="entry name" value="Protein kinase-like (PK-like)"/>
    <property type="match status" value="1"/>
</dbReference>
<organism evidence="3 4">
    <name type="scientific">Gigaspora margarita</name>
    <dbReference type="NCBI Taxonomy" id="4874"/>
    <lineage>
        <taxon>Eukaryota</taxon>
        <taxon>Fungi</taxon>
        <taxon>Fungi incertae sedis</taxon>
        <taxon>Mucoromycota</taxon>
        <taxon>Glomeromycotina</taxon>
        <taxon>Glomeromycetes</taxon>
        <taxon>Diversisporales</taxon>
        <taxon>Gigasporaceae</taxon>
        <taxon>Gigaspora</taxon>
    </lineage>
</organism>
<keyword evidence="4" id="KW-1185">Reference proteome</keyword>
<dbReference type="InterPro" id="IPR000719">
    <property type="entry name" value="Prot_kinase_dom"/>
</dbReference>